<evidence type="ECO:0000313" key="2">
    <source>
        <dbReference type="EMBL" id="AHG81286.1"/>
    </source>
</evidence>
<dbReference type="GO" id="GO:0007165">
    <property type="term" value="P:signal transduction"/>
    <property type="evidence" value="ECO:0007669"/>
    <property type="project" value="InterPro"/>
</dbReference>
<dbReference type="Gene3D" id="3.30.565.40">
    <property type="entry name" value="Fervidobacterium nodosum Rt17-B1 like"/>
    <property type="match status" value="1"/>
</dbReference>
<dbReference type="EMBL" id="CP006954">
    <property type="protein sequence ID" value="AHG81286.1"/>
    <property type="molecule type" value="Genomic_DNA"/>
</dbReference>
<reference evidence="2 3" key="1">
    <citation type="journal article" date="2014" name="Genome Announc.">
        <title>Complete Closed Genome Sequences of Three Bibersteinia trehalosi Nasopharyngeal Isolates from Cattle with Shipping Fever.</title>
        <authorList>
            <person name="Harhay G.P."/>
            <person name="McVey D.S."/>
            <person name="Koren S."/>
            <person name="Phillippy A.M."/>
            <person name="Bono J."/>
            <person name="Harhay D.M."/>
            <person name="Clawson M.L."/>
            <person name="Heaton M.P."/>
            <person name="Chitko-McKown C.G."/>
            <person name="Korlach J."/>
            <person name="Smith T.P."/>
        </authorList>
    </citation>
    <scope>NUCLEOTIDE SEQUENCE [LARGE SCALE GENOMIC DNA]</scope>
    <source>
        <strain evidence="2 3">USDA-ARS-USMARC-188</strain>
    </source>
</reference>
<dbReference type="InterPro" id="IPR021729">
    <property type="entry name" value="DUF3298"/>
</dbReference>
<name>A0A4V7I8F8_BIBTR</name>
<protein>
    <recommendedName>
        <fullName evidence="1">TIR domain-containing protein</fullName>
    </recommendedName>
</protein>
<dbReference type="Pfam" id="PF13676">
    <property type="entry name" value="TIR_2"/>
    <property type="match status" value="1"/>
</dbReference>
<accession>A0A4V7I8F8</accession>
<dbReference type="KEGG" id="btre:F542_5680"/>
<dbReference type="Pfam" id="PF11738">
    <property type="entry name" value="DUF3298"/>
    <property type="match status" value="1"/>
</dbReference>
<dbReference type="InterPro" id="IPR035897">
    <property type="entry name" value="Toll_tir_struct_dom_sf"/>
</dbReference>
<evidence type="ECO:0000313" key="3">
    <source>
        <dbReference type="Proteomes" id="UP000019091"/>
    </source>
</evidence>
<dbReference type="InterPro" id="IPR037126">
    <property type="entry name" value="PdaC/RsiV-like_sf"/>
</dbReference>
<evidence type="ECO:0000259" key="1">
    <source>
        <dbReference type="PROSITE" id="PS50104"/>
    </source>
</evidence>
<dbReference type="AlphaFoldDB" id="A0A4V7I8F8"/>
<dbReference type="InterPro" id="IPR000157">
    <property type="entry name" value="TIR_dom"/>
</dbReference>
<gene>
    <name evidence="2" type="ORF">F542_5680</name>
</gene>
<dbReference type="RefSeq" id="WP_015433053.1">
    <property type="nucleotide sequence ID" value="NZ_CP006954.1"/>
</dbReference>
<proteinExistence type="predicted"/>
<dbReference type="Pfam" id="PF13739">
    <property type="entry name" value="PdaC"/>
    <property type="match status" value="1"/>
</dbReference>
<dbReference type="PROSITE" id="PS50104">
    <property type="entry name" value="TIR"/>
    <property type="match status" value="1"/>
</dbReference>
<dbReference type="Gene3D" id="3.40.50.10140">
    <property type="entry name" value="Toll/interleukin-1 receptor homology (TIR) domain"/>
    <property type="match status" value="1"/>
</dbReference>
<dbReference type="SUPFAM" id="SSF52200">
    <property type="entry name" value="Toll/Interleukin receptor TIR domain"/>
    <property type="match status" value="1"/>
</dbReference>
<dbReference type="OrthoDB" id="9768004at2"/>
<organism evidence="2 3">
    <name type="scientific">Bibersteinia trehalosi USDA-ARS-USMARC-188</name>
    <dbReference type="NCBI Taxonomy" id="1263829"/>
    <lineage>
        <taxon>Bacteria</taxon>
        <taxon>Pseudomonadati</taxon>
        <taxon>Pseudomonadota</taxon>
        <taxon>Gammaproteobacteria</taxon>
        <taxon>Pasteurellales</taxon>
        <taxon>Pasteurellaceae</taxon>
        <taxon>Bibersteinia</taxon>
    </lineage>
</organism>
<dbReference type="Gene3D" id="3.90.640.20">
    <property type="entry name" value="Heat-shock cognate protein, ATPase"/>
    <property type="match status" value="1"/>
</dbReference>
<dbReference type="Proteomes" id="UP000019091">
    <property type="component" value="Chromosome"/>
</dbReference>
<feature type="domain" description="TIR" evidence="1">
    <location>
        <begin position="1"/>
        <end position="130"/>
    </location>
</feature>
<dbReference type="InterPro" id="IPR025303">
    <property type="entry name" value="PdaC"/>
</dbReference>
<sequence>MSLNVFISYAKEDEVIAEKYYEWLEKSGFTPWMDIKKLIAGQNWEFEIDKALNNANVVILLLSSSSVGKRGFVRREFNEAMNKLKYRQQDDIYIIPIIIEECNVPDDISRRLQFIRNIDGNSFNSIRESLLIAAKQQSIAITIGTSNGPYLIKSNEIQESWDDNLGHNIDITYPSFVSDSKPEVASELSAYFLGNAIKILSELRQEKLEKIILTEEELNSDIKNEYSESFDIAFVSNNIISIYMTLYYYFSGAAHGQIAFSTFNFDTSRNSIIRIRLEDLFEPRTSYLEIISEYTIKQLRKEYWEKTGEEVDEHTMNWFKEGASAHDGNFENFLITDTGLRFLFPPYQVGPYALGAWNVEVPYFELRHILRSDGPYSHIMNK</sequence>